<proteinExistence type="inferred from homology"/>
<dbReference type="AlphaFoldDB" id="A0A318HHM0"/>
<evidence type="ECO:0000313" key="9">
    <source>
        <dbReference type="Proteomes" id="UP000247781"/>
    </source>
</evidence>
<feature type="binding site" evidence="6">
    <location>
        <position position="5"/>
    </location>
    <ligand>
        <name>Mg(2+)</name>
        <dbReference type="ChEBI" id="CHEBI:18420"/>
    </ligand>
</feature>
<dbReference type="EC" id="3.1.-.-" evidence="6"/>
<dbReference type="CDD" id="cd09874">
    <property type="entry name" value="PIN_MT3492-like"/>
    <property type="match status" value="1"/>
</dbReference>
<keyword evidence="5 6" id="KW-0460">Magnesium</keyword>
<evidence type="ECO:0000256" key="2">
    <source>
        <dbReference type="ARBA" id="ARBA00022722"/>
    </source>
</evidence>
<feature type="domain" description="PIN" evidence="7">
    <location>
        <begin position="3"/>
        <end position="116"/>
    </location>
</feature>
<dbReference type="InterPro" id="IPR022907">
    <property type="entry name" value="VapC_family"/>
</dbReference>
<evidence type="ECO:0000259" key="7">
    <source>
        <dbReference type="Pfam" id="PF01850"/>
    </source>
</evidence>
<dbReference type="GO" id="GO:0016787">
    <property type="term" value="F:hydrolase activity"/>
    <property type="evidence" value="ECO:0007669"/>
    <property type="project" value="UniProtKB-KW"/>
</dbReference>
<keyword evidence="6" id="KW-0800">Toxin</keyword>
<reference evidence="9" key="1">
    <citation type="submission" date="2018-05" db="EMBL/GenBank/DDBJ databases">
        <authorList>
            <person name="Deangelis K."/>
            <person name="Huntemann M."/>
            <person name="Clum A."/>
            <person name="Pillay M."/>
            <person name="Palaniappan K."/>
            <person name="Varghese N."/>
            <person name="Mikhailova N."/>
            <person name="Stamatis D."/>
            <person name="Reddy T."/>
            <person name="Daum C."/>
            <person name="Shapiro N."/>
            <person name="Ivanova N."/>
            <person name="Kyrpides N."/>
            <person name="Woyke T."/>
        </authorList>
    </citation>
    <scope>NUCLEOTIDE SEQUENCE [LARGE SCALE GENOMIC DNA]</scope>
    <source>
        <strain evidence="9">GAS496</strain>
    </source>
</reference>
<dbReference type="Gene3D" id="3.40.50.1010">
    <property type="entry name" value="5'-nuclease"/>
    <property type="match status" value="1"/>
</dbReference>
<keyword evidence="3 6" id="KW-0479">Metal-binding</keyword>
<evidence type="ECO:0000256" key="1">
    <source>
        <dbReference type="ARBA" id="ARBA00022649"/>
    </source>
</evidence>
<dbReference type="EMBL" id="QJJU01000014">
    <property type="protein sequence ID" value="PXX06341.1"/>
    <property type="molecule type" value="Genomic_DNA"/>
</dbReference>
<comment type="cofactor">
    <cofactor evidence="6">
        <name>Mg(2+)</name>
        <dbReference type="ChEBI" id="CHEBI:18420"/>
    </cofactor>
</comment>
<comment type="caution">
    <text evidence="8">The sequence shown here is derived from an EMBL/GenBank/DDBJ whole genome shotgun (WGS) entry which is preliminary data.</text>
</comment>
<dbReference type="GO" id="GO:0090729">
    <property type="term" value="F:toxin activity"/>
    <property type="evidence" value="ECO:0007669"/>
    <property type="project" value="UniProtKB-KW"/>
</dbReference>
<dbReference type="GO" id="GO:0000287">
    <property type="term" value="F:magnesium ion binding"/>
    <property type="evidence" value="ECO:0007669"/>
    <property type="project" value="UniProtKB-UniRule"/>
</dbReference>
<feature type="binding site" evidence="6">
    <location>
        <position position="91"/>
    </location>
    <ligand>
        <name>Mg(2+)</name>
        <dbReference type="ChEBI" id="CHEBI:18420"/>
    </ligand>
</feature>
<organism evidence="8 9">
    <name type="scientific">Mycolicibacterium moriokaense</name>
    <dbReference type="NCBI Taxonomy" id="39691"/>
    <lineage>
        <taxon>Bacteria</taxon>
        <taxon>Bacillati</taxon>
        <taxon>Actinomycetota</taxon>
        <taxon>Actinomycetes</taxon>
        <taxon>Mycobacteriales</taxon>
        <taxon>Mycobacteriaceae</taxon>
        <taxon>Mycolicibacterium</taxon>
    </lineage>
</organism>
<gene>
    <name evidence="6" type="primary">vapC</name>
    <name evidence="8" type="ORF">C8E89_114114</name>
</gene>
<keyword evidence="2 6" id="KW-0540">Nuclease</keyword>
<dbReference type="Pfam" id="PF01850">
    <property type="entry name" value="PIN"/>
    <property type="match status" value="1"/>
</dbReference>
<sequence length="136" mass="14857">MLYLDTSAVVKLIRREPETDALADWLDDHQPTPWVSSTLVEVELPRELHRTDSSSLSRVPAVIARIARYDIDDVVRAAAAAFPDPELRSLDAIHLATATAIFAHRLIAFVCYDQRLLGAAIAAGLSVQSPGAESPR</sequence>
<evidence type="ECO:0000256" key="3">
    <source>
        <dbReference type="ARBA" id="ARBA00022723"/>
    </source>
</evidence>
<name>A0A318HHM0_9MYCO</name>
<dbReference type="HAMAP" id="MF_00265">
    <property type="entry name" value="VapC_Nob1"/>
    <property type="match status" value="1"/>
</dbReference>
<dbReference type="InterPro" id="IPR002716">
    <property type="entry name" value="PIN_dom"/>
</dbReference>
<protein>
    <recommendedName>
        <fullName evidence="6">Ribonuclease VapC</fullName>
        <shortName evidence="6">RNase VapC</shortName>
        <ecNumber evidence="6">3.1.-.-</ecNumber>
    </recommendedName>
    <alternativeName>
        <fullName evidence="6">Toxin VapC</fullName>
    </alternativeName>
</protein>
<evidence type="ECO:0000256" key="5">
    <source>
        <dbReference type="ARBA" id="ARBA00022842"/>
    </source>
</evidence>
<dbReference type="OrthoDB" id="4750219at2"/>
<comment type="similarity">
    <text evidence="6">Belongs to the PINc/VapC protein family.</text>
</comment>
<accession>A0A318HHM0</accession>
<evidence type="ECO:0000256" key="4">
    <source>
        <dbReference type="ARBA" id="ARBA00022801"/>
    </source>
</evidence>
<dbReference type="Proteomes" id="UP000247781">
    <property type="component" value="Unassembled WGS sequence"/>
</dbReference>
<dbReference type="RefSeq" id="WP_110317950.1">
    <property type="nucleotide sequence ID" value="NZ_QJJU01000014.1"/>
</dbReference>
<comment type="function">
    <text evidence="6">Toxic component of a toxin-antitoxin (TA) system. An RNase.</text>
</comment>
<reference evidence="8 9" key="2">
    <citation type="submission" date="2018-06" db="EMBL/GenBank/DDBJ databases">
        <title>Sequencing of bacterial isolates from soil warming experiment in Harvard Forest, Massachusetts, USA.</title>
        <authorList>
            <person name="Deangelis K.PhD."/>
        </authorList>
    </citation>
    <scope>NUCLEOTIDE SEQUENCE [LARGE SCALE GENOMIC DNA]</scope>
    <source>
        <strain evidence="8 9">GAS496</strain>
    </source>
</reference>
<keyword evidence="1 6" id="KW-1277">Toxin-antitoxin system</keyword>
<evidence type="ECO:0000313" key="8">
    <source>
        <dbReference type="EMBL" id="PXX06341.1"/>
    </source>
</evidence>
<dbReference type="SUPFAM" id="SSF88723">
    <property type="entry name" value="PIN domain-like"/>
    <property type="match status" value="1"/>
</dbReference>
<evidence type="ECO:0000256" key="6">
    <source>
        <dbReference type="HAMAP-Rule" id="MF_00265"/>
    </source>
</evidence>
<dbReference type="InterPro" id="IPR029060">
    <property type="entry name" value="PIN-like_dom_sf"/>
</dbReference>
<dbReference type="GO" id="GO:0004540">
    <property type="term" value="F:RNA nuclease activity"/>
    <property type="evidence" value="ECO:0007669"/>
    <property type="project" value="InterPro"/>
</dbReference>
<keyword evidence="4 6" id="KW-0378">Hydrolase</keyword>
<keyword evidence="9" id="KW-1185">Reference proteome</keyword>